<accession>D5WNH0</accession>
<evidence type="ECO:0000313" key="2">
    <source>
        <dbReference type="Proteomes" id="UP000002190"/>
    </source>
</evidence>
<dbReference type="HOGENOM" id="CLU_192757_1_0_4"/>
<dbReference type="KEGG" id="bge:BC1002_7097"/>
<name>D5WNH0_PARAM</name>
<evidence type="ECO:0000313" key="1">
    <source>
        <dbReference type="EMBL" id="ADG20849.1"/>
    </source>
</evidence>
<dbReference type="eggNOG" id="ENOG5031FDH">
    <property type="taxonomic scope" value="Bacteria"/>
</dbReference>
<gene>
    <name evidence="1" type="ordered locus">BC1002_7097</name>
</gene>
<keyword evidence="1" id="KW-0614">Plasmid</keyword>
<dbReference type="AlphaFoldDB" id="D5WNH0"/>
<geneLocation type="plasmid" evidence="1 2">
    <name>pBC201</name>
</geneLocation>
<proteinExistence type="predicted"/>
<protein>
    <recommendedName>
        <fullName evidence="3">Lipoprotein</fullName>
    </recommendedName>
</protein>
<organism evidence="1 2">
    <name type="scientific">Paraburkholderia atlantica</name>
    <dbReference type="NCBI Taxonomy" id="2654982"/>
    <lineage>
        <taxon>Bacteria</taxon>
        <taxon>Pseudomonadati</taxon>
        <taxon>Pseudomonadota</taxon>
        <taxon>Betaproteobacteria</taxon>
        <taxon>Burkholderiales</taxon>
        <taxon>Burkholderiaceae</taxon>
        <taxon>Paraburkholderia</taxon>
    </lineage>
</organism>
<reference evidence="1 2" key="2">
    <citation type="journal article" date="2012" name="J. Bacteriol.">
        <title>Genome Sequences of Burkholderia sp. Strains CCGE1002 and H160, Isolated from Legume Nodules in Mexico and Brazil.</title>
        <authorList>
            <person name="Ormeno-Orrillo E."/>
            <person name="Rogel M.A."/>
            <person name="Chueire L.M."/>
            <person name="Tiedje J.M."/>
            <person name="Martinez-Romero E."/>
            <person name="Hungria M."/>
        </authorList>
    </citation>
    <scope>NUCLEOTIDE SEQUENCE [LARGE SCALE GENOMIC DNA]</scope>
    <source>
        <strain evidence="1 2">CCGE1002</strain>
        <plasmid evidence="2">pBC201</plasmid>
    </source>
</reference>
<evidence type="ECO:0008006" key="3">
    <source>
        <dbReference type="Google" id="ProtNLM"/>
    </source>
</evidence>
<sequence length="64" mass="6267">MIRLFGVLAVGAGLAGCVVAPPYGYADPGYGYRPGYYAPNTNIGIGVGGGRFGGGVGVGVGRGF</sequence>
<dbReference type="EMBL" id="CP002016">
    <property type="protein sequence ID" value="ADG20849.1"/>
    <property type="molecule type" value="Genomic_DNA"/>
</dbReference>
<dbReference type="Proteomes" id="UP000002190">
    <property type="component" value="Plasmid pBC201"/>
</dbReference>
<reference evidence="2" key="1">
    <citation type="submission" date="2010-04" db="EMBL/GenBank/DDBJ databases">
        <title>Complete sequence of plasmid 1 of Burkholderia sp. CCGE1002.</title>
        <authorList>
            <consortium name="US DOE Joint Genome Institute"/>
            <person name="Lucas S."/>
            <person name="Copeland A."/>
            <person name="Lapidus A."/>
            <person name="Cheng J.-F."/>
            <person name="Bruce D."/>
            <person name="Goodwin L."/>
            <person name="Pitluck S."/>
            <person name="Chertkov O."/>
            <person name="Detter J.C."/>
            <person name="Han C."/>
            <person name="Tapia R."/>
            <person name="Land M."/>
            <person name="Hauser L."/>
            <person name="Kyrpides N."/>
            <person name="Ovchinnikova G."/>
            <person name="Martinez-Romero E."/>
            <person name="Hernandez M.A.R."/>
            <person name="Tiedje J.M."/>
            <person name="Woyke T."/>
        </authorList>
    </citation>
    <scope>NUCLEOTIDE SEQUENCE [LARGE SCALE GENOMIC DNA]</scope>
    <source>
        <strain evidence="2">CCGE1002</strain>
        <plasmid evidence="2">pBC201</plasmid>
    </source>
</reference>
<dbReference type="PROSITE" id="PS51257">
    <property type="entry name" value="PROKAR_LIPOPROTEIN"/>
    <property type="match status" value="1"/>
</dbReference>